<feature type="region of interest" description="Disordered" evidence="1">
    <location>
        <begin position="61"/>
        <end position="82"/>
    </location>
</feature>
<comment type="caution">
    <text evidence="2">The sequence shown here is derived from an EMBL/GenBank/DDBJ whole genome shotgun (WGS) entry which is preliminary data.</text>
</comment>
<organism evidence="2">
    <name type="scientific">Brassica cretica</name>
    <name type="common">Mustard</name>
    <dbReference type="NCBI Taxonomy" id="69181"/>
    <lineage>
        <taxon>Eukaryota</taxon>
        <taxon>Viridiplantae</taxon>
        <taxon>Streptophyta</taxon>
        <taxon>Embryophyta</taxon>
        <taxon>Tracheophyta</taxon>
        <taxon>Spermatophyta</taxon>
        <taxon>Magnoliopsida</taxon>
        <taxon>eudicotyledons</taxon>
        <taxon>Gunneridae</taxon>
        <taxon>Pentapetalae</taxon>
        <taxon>rosids</taxon>
        <taxon>malvids</taxon>
        <taxon>Brassicales</taxon>
        <taxon>Brassicaceae</taxon>
        <taxon>Brassiceae</taxon>
        <taxon>Brassica</taxon>
    </lineage>
</organism>
<proteinExistence type="predicted"/>
<protein>
    <submittedName>
        <fullName evidence="2">Uncharacterized protein</fullName>
    </submittedName>
</protein>
<reference evidence="2" key="1">
    <citation type="submission" date="2019-12" db="EMBL/GenBank/DDBJ databases">
        <title>Genome sequencing and annotation of Brassica cretica.</title>
        <authorList>
            <person name="Studholme D.J."/>
            <person name="Sarris P.F."/>
        </authorList>
    </citation>
    <scope>NUCLEOTIDE SEQUENCE</scope>
    <source>
        <strain evidence="2">PFS-102/07</strain>
        <tissue evidence="2">Leaf</tissue>
    </source>
</reference>
<dbReference type="AlphaFoldDB" id="A0A8S9I394"/>
<sequence>MHNLKLWGNFENLNCTKQKFLGQNRKGAKHRDQVCKMLEVGHVSVVSFGVFDAEKMSARSVSLDAQPAARDPQRLKRPIHET</sequence>
<gene>
    <name evidence="2" type="ORF">F2Q70_00017972</name>
</gene>
<feature type="compositionally biased region" description="Basic and acidic residues" evidence="1">
    <location>
        <begin position="71"/>
        <end position="82"/>
    </location>
</feature>
<evidence type="ECO:0000313" key="2">
    <source>
        <dbReference type="EMBL" id="KAF2564069.1"/>
    </source>
</evidence>
<evidence type="ECO:0000256" key="1">
    <source>
        <dbReference type="SAM" id="MobiDB-lite"/>
    </source>
</evidence>
<dbReference type="EMBL" id="QGKY02001250">
    <property type="protein sequence ID" value="KAF2564069.1"/>
    <property type="molecule type" value="Genomic_DNA"/>
</dbReference>
<accession>A0A8S9I394</accession>
<name>A0A8S9I394_BRACR</name>